<organism evidence="10">
    <name type="scientific">Amynthas sp. 2 QZ-2013</name>
    <dbReference type="NCBI Taxonomy" id="1297724"/>
    <lineage>
        <taxon>Eukaryota</taxon>
        <taxon>Metazoa</taxon>
        <taxon>Spiralia</taxon>
        <taxon>Lophotrochozoa</taxon>
        <taxon>Annelida</taxon>
        <taxon>Clitellata</taxon>
        <taxon>Oligochaeta</taxon>
        <taxon>Crassiclitellata</taxon>
        <taxon>Megascolecida</taxon>
        <taxon>Megascolecidae</taxon>
        <taxon>Amynthas</taxon>
    </lineage>
</organism>
<dbReference type="PROSITE" id="PS00667">
    <property type="entry name" value="COMPLEX1_ND1_1"/>
    <property type="match status" value="1"/>
</dbReference>
<dbReference type="PANTHER" id="PTHR11432">
    <property type="entry name" value="NADH DEHYDROGENASE SUBUNIT 1"/>
    <property type="match status" value="1"/>
</dbReference>
<feature type="transmembrane region" description="Helical" evidence="9">
    <location>
        <begin position="249"/>
        <end position="269"/>
    </location>
</feature>
<keyword evidence="6 9" id="KW-0472">Membrane</keyword>
<keyword evidence="5 9" id="KW-1133">Transmembrane helix</keyword>
<evidence type="ECO:0000256" key="1">
    <source>
        <dbReference type="ARBA" id="ARBA00004141"/>
    </source>
</evidence>
<geneLocation type="mitochondrion" evidence="10"/>
<accession>A0A067XKU6</accession>
<feature type="transmembrane region" description="Helical" evidence="9">
    <location>
        <begin position="74"/>
        <end position="92"/>
    </location>
</feature>
<evidence type="ECO:0000256" key="3">
    <source>
        <dbReference type="ARBA" id="ARBA00021009"/>
    </source>
</evidence>
<evidence type="ECO:0000256" key="4">
    <source>
        <dbReference type="ARBA" id="ARBA00022692"/>
    </source>
</evidence>
<feature type="transmembrane region" description="Helical" evidence="9">
    <location>
        <begin position="143"/>
        <end position="163"/>
    </location>
</feature>
<keyword evidence="7" id="KW-0520">NAD</keyword>
<gene>
    <name evidence="10" type="primary">ND1</name>
</gene>
<sequence length="307" mass="34950">MSISFFTSVLLSLIMALVAMAFYTLMERKFLGYFHLRKGPNKVGLMGIPQPFSDAIKLFVKEQAAPTPANKSPFMVAPTMALILALMMWAIYPHSHQAFFLQFSVLYFLCVSSMNVYATFMAGWSSNSKYALLGTLRGVAQTISYEVSMSLIMLSALVLIMTMDFTKMNGYSWIMVMLMPLTVTWFITNLAETNRTPFDFAEGESELVSGFNVEYSSGLFAMIFMAEYMNILVMSLFTSIIFMSMPNMFMSDMILLMKTLLLAMLFVWVRATFPRMRYDHLMNLTWKSFLPLSLTSLMLVLPISMLM</sequence>
<dbReference type="PROSITE" id="PS00668">
    <property type="entry name" value="COMPLEX1_ND1_2"/>
    <property type="match status" value="1"/>
</dbReference>
<dbReference type="EC" id="7.1.1.2" evidence="8"/>
<keyword evidence="8" id="KW-0830">Ubiquinone</keyword>
<keyword evidence="4 7" id="KW-0812">Transmembrane</keyword>
<keyword evidence="8 10" id="KW-0496">Mitochondrion</keyword>
<dbReference type="GO" id="GO:0009060">
    <property type="term" value="P:aerobic respiration"/>
    <property type="evidence" value="ECO:0007669"/>
    <property type="project" value="TreeGrafter"/>
</dbReference>
<comment type="similarity">
    <text evidence="2 7">Belongs to the complex I subunit 1 family.</text>
</comment>
<evidence type="ECO:0000313" key="10">
    <source>
        <dbReference type="EMBL" id="AGH09470.1"/>
    </source>
</evidence>
<dbReference type="InterPro" id="IPR001694">
    <property type="entry name" value="NADH_UbQ_OxRdtase_su1/FPO"/>
</dbReference>
<dbReference type="EMBL" id="JX315443">
    <property type="protein sequence ID" value="AGH09470.1"/>
    <property type="molecule type" value="Genomic_DNA"/>
</dbReference>
<dbReference type="GO" id="GO:0003954">
    <property type="term" value="F:NADH dehydrogenase activity"/>
    <property type="evidence" value="ECO:0007669"/>
    <property type="project" value="TreeGrafter"/>
</dbReference>
<evidence type="ECO:0000256" key="6">
    <source>
        <dbReference type="ARBA" id="ARBA00023136"/>
    </source>
</evidence>
<feature type="transmembrane region" description="Helical" evidence="9">
    <location>
        <begin position="99"/>
        <end position="123"/>
    </location>
</feature>
<dbReference type="GO" id="GO:0005743">
    <property type="term" value="C:mitochondrial inner membrane"/>
    <property type="evidence" value="ECO:0007669"/>
    <property type="project" value="UniProtKB-SubCell"/>
</dbReference>
<dbReference type="AlphaFoldDB" id="A0A067XKU6"/>
<feature type="transmembrane region" description="Helical" evidence="9">
    <location>
        <begin position="170"/>
        <end position="188"/>
    </location>
</feature>
<protein>
    <recommendedName>
        <fullName evidence="3 8">NADH-ubiquinone oxidoreductase chain 1</fullName>
        <ecNumber evidence="8">7.1.1.2</ecNumber>
    </recommendedName>
</protein>
<evidence type="ECO:0000256" key="8">
    <source>
        <dbReference type="RuleBase" id="RU000473"/>
    </source>
</evidence>
<evidence type="ECO:0000256" key="2">
    <source>
        <dbReference type="ARBA" id="ARBA00010535"/>
    </source>
</evidence>
<dbReference type="GO" id="GO:0008137">
    <property type="term" value="F:NADH dehydrogenase (ubiquinone) activity"/>
    <property type="evidence" value="ECO:0007669"/>
    <property type="project" value="UniProtKB-EC"/>
</dbReference>
<reference evidence="10" key="1">
    <citation type="submission" date="2012-06" db="EMBL/GenBank/DDBJ databases">
        <title>Phylogenenetic analysis and evolution of pheretimoid earthworms (Megascolecidae: Amynthas, Metaphire) in Hainan Island, China.</title>
        <authorList>
            <person name="Zhao Q."/>
            <person name="Qiu J."/>
            <person name="Jiang J."/>
            <person name="Sun J."/>
            <person name="Briard C."/>
            <person name="Prinzing A."/>
            <person name="Cluzeau D."/>
        </authorList>
    </citation>
    <scope>NUCLEOTIDE SEQUENCE</scope>
    <source>
        <strain evidence="10">HN201113-02</strain>
    </source>
</reference>
<dbReference type="InterPro" id="IPR018086">
    <property type="entry name" value="NADH_UbQ_OxRdtase_su1_CS"/>
</dbReference>
<feature type="transmembrane region" description="Helical" evidence="9">
    <location>
        <begin position="289"/>
        <end position="306"/>
    </location>
</feature>
<dbReference type="PANTHER" id="PTHR11432:SF3">
    <property type="entry name" value="NADH-UBIQUINONE OXIDOREDUCTASE CHAIN 1"/>
    <property type="match status" value="1"/>
</dbReference>
<comment type="catalytic activity">
    <reaction evidence="8">
        <text>a ubiquinone + NADH + 5 H(+)(in) = a ubiquinol + NAD(+) + 4 H(+)(out)</text>
        <dbReference type="Rhea" id="RHEA:29091"/>
        <dbReference type="Rhea" id="RHEA-COMP:9565"/>
        <dbReference type="Rhea" id="RHEA-COMP:9566"/>
        <dbReference type="ChEBI" id="CHEBI:15378"/>
        <dbReference type="ChEBI" id="CHEBI:16389"/>
        <dbReference type="ChEBI" id="CHEBI:17976"/>
        <dbReference type="ChEBI" id="CHEBI:57540"/>
        <dbReference type="ChEBI" id="CHEBI:57945"/>
        <dbReference type="EC" id="7.1.1.2"/>
    </reaction>
</comment>
<feature type="transmembrane region" description="Helical" evidence="9">
    <location>
        <begin position="219"/>
        <end position="242"/>
    </location>
</feature>
<evidence type="ECO:0000256" key="7">
    <source>
        <dbReference type="RuleBase" id="RU000471"/>
    </source>
</evidence>
<dbReference type="HAMAP" id="MF_01350">
    <property type="entry name" value="NDH1_NuoH"/>
    <property type="match status" value="1"/>
</dbReference>
<proteinExistence type="inferred from homology"/>
<dbReference type="Pfam" id="PF00146">
    <property type="entry name" value="NADHdh"/>
    <property type="match status" value="1"/>
</dbReference>
<name>A0A067XKU6_9ANNE</name>
<evidence type="ECO:0000256" key="9">
    <source>
        <dbReference type="SAM" id="Phobius"/>
    </source>
</evidence>
<evidence type="ECO:0000256" key="5">
    <source>
        <dbReference type="ARBA" id="ARBA00022989"/>
    </source>
</evidence>
<comment type="subcellular location">
    <subcellularLocation>
        <location evidence="1">Membrane</location>
        <topology evidence="1">Multi-pass membrane protein</topology>
    </subcellularLocation>
    <subcellularLocation>
        <location evidence="7">Mitochondrion inner membrane</location>
        <topology evidence="7">Multi-pass membrane protein</topology>
    </subcellularLocation>
</comment>